<reference evidence="2" key="1">
    <citation type="journal article" date="2019" name="Int. J. Syst. Evol. Microbiol.">
        <title>The Global Catalogue of Microorganisms (GCM) 10K type strain sequencing project: providing services to taxonomists for standard genome sequencing and annotation.</title>
        <authorList>
            <consortium name="The Broad Institute Genomics Platform"/>
            <consortium name="The Broad Institute Genome Sequencing Center for Infectious Disease"/>
            <person name="Wu L."/>
            <person name="Ma J."/>
        </authorList>
    </citation>
    <scope>NUCLEOTIDE SEQUENCE [LARGE SCALE GENOMIC DNA]</scope>
    <source>
        <strain evidence="2">JCM 16898</strain>
    </source>
</reference>
<accession>A0ABP6XZY7</accession>
<dbReference type="EMBL" id="BAAAZN010000020">
    <property type="protein sequence ID" value="GAA3575218.1"/>
    <property type="molecule type" value="Genomic_DNA"/>
</dbReference>
<organism evidence="1 2">
    <name type="scientific">Amycolatopsis ultiminotia</name>
    <dbReference type="NCBI Taxonomy" id="543629"/>
    <lineage>
        <taxon>Bacteria</taxon>
        <taxon>Bacillati</taxon>
        <taxon>Actinomycetota</taxon>
        <taxon>Actinomycetes</taxon>
        <taxon>Pseudonocardiales</taxon>
        <taxon>Pseudonocardiaceae</taxon>
        <taxon>Amycolatopsis</taxon>
    </lineage>
</organism>
<evidence type="ECO:0000313" key="1">
    <source>
        <dbReference type="EMBL" id="GAA3575218.1"/>
    </source>
</evidence>
<keyword evidence="2" id="KW-1185">Reference proteome</keyword>
<proteinExistence type="predicted"/>
<name>A0ABP6XZY7_9PSEU</name>
<comment type="caution">
    <text evidence="1">The sequence shown here is derived from an EMBL/GenBank/DDBJ whole genome shotgun (WGS) entry which is preliminary data.</text>
</comment>
<sequence length="68" mass="7659">MARWSRRRHVATVGRGAKYHLKVATKSASIKAYLDNGATPFIDAADRPVRRWSLVFSGTTRSQDIRLS</sequence>
<dbReference type="Proteomes" id="UP001500689">
    <property type="component" value="Unassembled WGS sequence"/>
</dbReference>
<protein>
    <recommendedName>
        <fullName evidence="3">Transposase</fullName>
    </recommendedName>
</protein>
<evidence type="ECO:0008006" key="3">
    <source>
        <dbReference type="Google" id="ProtNLM"/>
    </source>
</evidence>
<evidence type="ECO:0000313" key="2">
    <source>
        <dbReference type="Proteomes" id="UP001500689"/>
    </source>
</evidence>
<gene>
    <name evidence="1" type="ORF">GCM10022222_69750</name>
</gene>